<dbReference type="AlphaFoldDB" id="A0A7C9DGE2"/>
<reference evidence="2" key="2">
    <citation type="submission" date="2020-07" db="EMBL/GenBank/DDBJ databases">
        <authorList>
            <person name="Vera ALvarez R."/>
            <person name="Arias-Moreno D.M."/>
            <person name="Jimenez-Jacinto V."/>
            <person name="Jimenez-Bremont J.F."/>
            <person name="Swaminathan K."/>
            <person name="Moose S.P."/>
            <person name="Guerrero-Gonzalez M.L."/>
            <person name="Marino-Ramirez L."/>
            <person name="Landsman D."/>
            <person name="Rodriguez-Kessler M."/>
            <person name="Delgado-Sanchez P."/>
        </authorList>
    </citation>
    <scope>NUCLEOTIDE SEQUENCE</scope>
    <source>
        <tissue evidence="2">Cladode</tissue>
    </source>
</reference>
<reference evidence="2" key="1">
    <citation type="journal article" date="2013" name="J. Plant Res.">
        <title>Effect of fungi and light on seed germination of three Opuntia species from semiarid lands of central Mexico.</title>
        <authorList>
            <person name="Delgado-Sanchez P."/>
            <person name="Jimenez-Bremont J.F."/>
            <person name="Guerrero-Gonzalez Mde L."/>
            <person name="Flores J."/>
        </authorList>
    </citation>
    <scope>NUCLEOTIDE SEQUENCE</scope>
    <source>
        <tissue evidence="2">Cladode</tissue>
    </source>
</reference>
<feature type="compositionally biased region" description="Polar residues" evidence="1">
    <location>
        <begin position="1"/>
        <end position="10"/>
    </location>
</feature>
<protein>
    <submittedName>
        <fullName evidence="2">Uncharacterized protein</fullName>
    </submittedName>
</protein>
<dbReference type="EMBL" id="GISG01111795">
    <property type="protein sequence ID" value="MBA4639005.1"/>
    <property type="molecule type" value="Transcribed_RNA"/>
</dbReference>
<proteinExistence type="predicted"/>
<feature type="compositionally biased region" description="Basic and acidic residues" evidence="1">
    <location>
        <begin position="19"/>
        <end position="38"/>
    </location>
</feature>
<feature type="region of interest" description="Disordered" evidence="1">
    <location>
        <begin position="132"/>
        <end position="151"/>
    </location>
</feature>
<evidence type="ECO:0000256" key="1">
    <source>
        <dbReference type="SAM" id="MobiDB-lite"/>
    </source>
</evidence>
<feature type="region of interest" description="Disordered" evidence="1">
    <location>
        <begin position="1"/>
        <end position="88"/>
    </location>
</feature>
<sequence>MQTRIENFQNFRKKNSKKLPPESRGHLIGESTSDDHTIRLTRARPKNNPKSIQVIPGCPSMHHLNSTTSQPEGHGPNGPTSGPVHQGIHLRDHVLRRLRKLSRNRRRRRPSHAAVCSRRLGLQLICCHRRVDQRRHRHRRSLGGEDGEAGG</sequence>
<evidence type="ECO:0000313" key="2">
    <source>
        <dbReference type="EMBL" id="MBA4639005.1"/>
    </source>
</evidence>
<name>A0A7C9DGE2_OPUST</name>
<organism evidence="2">
    <name type="scientific">Opuntia streptacantha</name>
    <name type="common">Prickly pear cactus</name>
    <name type="synonym">Opuntia cardona</name>
    <dbReference type="NCBI Taxonomy" id="393608"/>
    <lineage>
        <taxon>Eukaryota</taxon>
        <taxon>Viridiplantae</taxon>
        <taxon>Streptophyta</taxon>
        <taxon>Embryophyta</taxon>
        <taxon>Tracheophyta</taxon>
        <taxon>Spermatophyta</taxon>
        <taxon>Magnoliopsida</taxon>
        <taxon>eudicotyledons</taxon>
        <taxon>Gunneridae</taxon>
        <taxon>Pentapetalae</taxon>
        <taxon>Caryophyllales</taxon>
        <taxon>Cactineae</taxon>
        <taxon>Cactaceae</taxon>
        <taxon>Opuntioideae</taxon>
        <taxon>Opuntia</taxon>
    </lineage>
</organism>
<feature type="compositionally biased region" description="Basic residues" evidence="1">
    <location>
        <begin position="132"/>
        <end position="141"/>
    </location>
</feature>
<accession>A0A7C9DGE2</accession>